<sequence length="121" mass="14027">MPVNKSNANSTNKTQPKQQKGWIAIEVMLCLLLFAVVLHLAQRQTHAQWHSVQQLERQKKQQENTQKQQAMQQLIGNVAWLEEDESVKRAYPRCQQCTGDEFKNWFYAIQHNTAPLQQGAP</sequence>
<comment type="caution">
    <text evidence="2">The sequence shown here is derived from an EMBL/GenBank/DDBJ whole genome shotgun (WGS) entry which is preliminary data.</text>
</comment>
<protein>
    <submittedName>
        <fullName evidence="2">Uncharacterized protein</fullName>
    </submittedName>
</protein>
<evidence type="ECO:0000313" key="2">
    <source>
        <dbReference type="EMBL" id="NLQ18422.1"/>
    </source>
</evidence>
<evidence type="ECO:0000313" key="3">
    <source>
        <dbReference type="Proteomes" id="UP000586067"/>
    </source>
</evidence>
<name>A0A847R3F0_9GAMM</name>
<proteinExistence type="predicted"/>
<gene>
    <name evidence="2" type="ORF">HGG82_12435</name>
</gene>
<keyword evidence="1" id="KW-0472">Membrane</keyword>
<dbReference type="RefSeq" id="WP_168826149.1">
    <property type="nucleotide sequence ID" value="NZ_CP073013.1"/>
</dbReference>
<dbReference type="Proteomes" id="UP000586067">
    <property type="component" value="Unassembled WGS sequence"/>
</dbReference>
<keyword evidence="1" id="KW-1133">Transmembrane helix</keyword>
<evidence type="ECO:0000256" key="1">
    <source>
        <dbReference type="SAM" id="Phobius"/>
    </source>
</evidence>
<keyword evidence="3" id="KW-1185">Reference proteome</keyword>
<reference evidence="2 3" key="1">
    <citation type="submission" date="2020-04" db="EMBL/GenBank/DDBJ databases">
        <title>Marinomonas sp. M1K-6 isolated from the deep seawater of the Mariana Trench.</title>
        <authorList>
            <person name="Li Y."/>
        </authorList>
    </citation>
    <scope>NUCLEOTIDE SEQUENCE [LARGE SCALE GENOMIC DNA]</scope>
    <source>
        <strain evidence="2 3">M1K-6</strain>
    </source>
</reference>
<dbReference type="EMBL" id="JABAEK010000013">
    <property type="protein sequence ID" value="NLQ18422.1"/>
    <property type="molecule type" value="Genomic_DNA"/>
</dbReference>
<keyword evidence="1" id="KW-0812">Transmembrane</keyword>
<accession>A0A847R3F0</accession>
<organism evidence="2 3">
    <name type="scientific">Marinomonas profundi</name>
    <dbReference type="NCBI Taxonomy" id="2726122"/>
    <lineage>
        <taxon>Bacteria</taxon>
        <taxon>Pseudomonadati</taxon>
        <taxon>Pseudomonadota</taxon>
        <taxon>Gammaproteobacteria</taxon>
        <taxon>Oceanospirillales</taxon>
        <taxon>Oceanospirillaceae</taxon>
        <taxon>Marinomonas</taxon>
    </lineage>
</organism>
<dbReference type="AlphaFoldDB" id="A0A847R3F0"/>
<feature type="transmembrane region" description="Helical" evidence="1">
    <location>
        <begin position="21"/>
        <end position="41"/>
    </location>
</feature>